<dbReference type="PROSITE" id="PS51257">
    <property type="entry name" value="PROKAR_LIPOPROTEIN"/>
    <property type="match status" value="1"/>
</dbReference>
<evidence type="ECO:0000256" key="2">
    <source>
        <dbReference type="SAM" id="SignalP"/>
    </source>
</evidence>
<evidence type="ECO:0000313" key="3">
    <source>
        <dbReference type="EMBL" id="TNU75015.1"/>
    </source>
</evidence>
<comment type="caution">
    <text evidence="3">The sequence shown here is derived from an EMBL/GenBank/DDBJ whole genome shotgun (WGS) entry which is preliminary data.</text>
</comment>
<reference evidence="3 4" key="1">
    <citation type="submission" date="2019-06" db="EMBL/GenBank/DDBJ databases">
        <title>Draft genome sequence of Miniimonas arenae KCTC 19750T isolated from sea sand.</title>
        <authorList>
            <person name="Park S.-J."/>
        </authorList>
    </citation>
    <scope>NUCLEOTIDE SEQUENCE [LARGE SCALE GENOMIC DNA]</scope>
    <source>
        <strain evidence="3 4">KCTC 19750</strain>
    </source>
</reference>
<evidence type="ECO:0000313" key="4">
    <source>
        <dbReference type="Proteomes" id="UP000313849"/>
    </source>
</evidence>
<sequence length="163" mass="16903">MMTSREVDRVPTALLVAAAALALGGCAAPAGQGASADPSRAGAASRSPQRRSTAGSSRAIRTRFSRRWRRSPVEGGIDAPQELQDAPVADARWIVLRETGDEVLVGLGAWGPVGPLDDAAEIVTFARTPDGLQALDWGGCSLAPVPPEPWTFWAHLGAPDAAA</sequence>
<feature type="region of interest" description="Disordered" evidence="1">
    <location>
        <begin position="27"/>
        <end position="82"/>
    </location>
</feature>
<gene>
    <name evidence="3" type="ORF">FH969_06215</name>
</gene>
<accession>A0A5C5BCL4</accession>
<name>A0A5C5BCL4_9MICO</name>
<feature type="chain" id="PRO_5038492531" evidence="2">
    <location>
        <begin position="31"/>
        <end position="163"/>
    </location>
</feature>
<dbReference type="Proteomes" id="UP000313849">
    <property type="component" value="Unassembled WGS sequence"/>
</dbReference>
<keyword evidence="2" id="KW-0732">Signal</keyword>
<feature type="signal peptide" evidence="2">
    <location>
        <begin position="1"/>
        <end position="30"/>
    </location>
</feature>
<feature type="compositionally biased region" description="Basic residues" evidence="1">
    <location>
        <begin position="60"/>
        <end position="70"/>
    </location>
</feature>
<dbReference type="EMBL" id="VENP01000017">
    <property type="protein sequence ID" value="TNU75015.1"/>
    <property type="molecule type" value="Genomic_DNA"/>
</dbReference>
<dbReference type="AlphaFoldDB" id="A0A5C5BCL4"/>
<organism evidence="3 4">
    <name type="scientific">Miniimonas arenae</name>
    <dbReference type="NCBI Taxonomy" id="676201"/>
    <lineage>
        <taxon>Bacteria</taxon>
        <taxon>Bacillati</taxon>
        <taxon>Actinomycetota</taxon>
        <taxon>Actinomycetes</taxon>
        <taxon>Micrococcales</taxon>
        <taxon>Beutenbergiaceae</taxon>
        <taxon>Miniimonas</taxon>
    </lineage>
</organism>
<evidence type="ECO:0000256" key="1">
    <source>
        <dbReference type="SAM" id="MobiDB-lite"/>
    </source>
</evidence>
<protein>
    <submittedName>
        <fullName evidence="3">Uncharacterized protein</fullName>
    </submittedName>
</protein>
<feature type="compositionally biased region" description="Polar residues" evidence="1">
    <location>
        <begin position="46"/>
        <end position="55"/>
    </location>
</feature>
<dbReference type="RefSeq" id="WP_139986502.1">
    <property type="nucleotide sequence ID" value="NZ_VENP01000017.1"/>
</dbReference>
<keyword evidence="4" id="KW-1185">Reference proteome</keyword>
<proteinExistence type="predicted"/>
<feature type="compositionally biased region" description="Low complexity" evidence="1">
    <location>
        <begin position="27"/>
        <end position="36"/>
    </location>
</feature>